<dbReference type="RefSeq" id="WP_313989759.1">
    <property type="nucleotide sequence ID" value="NZ_JASJOS010000033.1"/>
</dbReference>
<dbReference type="InterPro" id="IPR011047">
    <property type="entry name" value="Quinoprotein_ADH-like_sf"/>
</dbReference>
<dbReference type="AlphaFoldDB" id="A0AAE3UBZ7"/>
<dbReference type="PANTHER" id="PTHR42754:SF1">
    <property type="entry name" value="LIPOPROTEIN"/>
    <property type="match status" value="1"/>
</dbReference>
<dbReference type="SUPFAM" id="SSF50998">
    <property type="entry name" value="Quinoprotein alcohol dehydrogenase-like"/>
    <property type="match status" value="1"/>
</dbReference>
<sequence>MKPIYALLLHAIIFICCSFVQPILAQPIQPYVDKMLGSRGDDLLTVTVLLPDGGMLVGGYSDDVSAPNWERSQSGRGGNDYWIVRTDARGRKIWDRTYGGSGQDYLTSITANSDGSFLLIGISSSDRSGEKSRDSYGADDFWVVKISSTGQVIWDQTIGSFGTDAPWSSVSTADGGVIIVGVSNSFHSVWKTEDPRGGTQPITVMWSITGPITEGAMISG</sequence>
<organism evidence="1 2">
    <name type="scientific">Xanthocytophaga flava</name>
    <dbReference type="NCBI Taxonomy" id="3048013"/>
    <lineage>
        <taxon>Bacteria</taxon>
        <taxon>Pseudomonadati</taxon>
        <taxon>Bacteroidota</taxon>
        <taxon>Cytophagia</taxon>
        <taxon>Cytophagales</taxon>
        <taxon>Rhodocytophagaceae</taxon>
        <taxon>Xanthocytophaga</taxon>
    </lineage>
</organism>
<reference evidence="1" key="1">
    <citation type="submission" date="2023-05" db="EMBL/GenBank/DDBJ databases">
        <authorList>
            <person name="Zhang X."/>
        </authorList>
    </citation>
    <scope>NUCLEOTIDE SEQUENCE</scope>
    <source>
        <strain evidence="1">YF14B1</strain>
    </source>
</reference>
<dbReference type="PANTHER" id="PTHR42754">
    <property type="entry name" value="ENDOGLUCANASE"/>
    <property type="match status" value="1"/>
</dbReference>
<gene>
    <name evidence="1" type="ORF">QNI16_37755</name>
</gene>
<proteinExistence type="predicted"/>
<accession>A0AAE3UBZ7</accession>
<dbReference type="Proteomes" id="UP001241110">
    <property type="component" value="Unassembled WGS sequence"/>
</dbReference>
<comment type="caution">
    <text evidence="1">The sequence shown here is derived from an EMBL/GenBank/DDBJ whole genome shotgun (WGS) entry which is preliminary data.</text>
</comment>
<evidence type="ECO:0000313" key="2">
    <source>
        <dbReference type="Proteomes" id="UP001241110"/>
    </source>
</evidence>
<protein>
    <submittedName>
        <fullName evidence="1">Uncharacterized protein</fullName>
    </submittedName>
</protein>
<name>A0AAE3UBZ7_9BACT</name>
<evidence type="ECO:0000313" key="1">
    <source>
        <dbReference type="EMBL" id="MDJ1486287.1"/>
    </source>
</evidence>
<dbReference type="EMBL" id="JASJOS010000033">
    <property type="protein sequence ID" value="MDJ1486287.1"/>
    <property type="molecule type" value="Genomic_DNA"/>
</dbReference>